<dbReference type="Proteomes" id="UP000191686">
    <property type="component" value="Unassembled WGS sequence"/>
</dbReference>
<dbReference type="InterPro" id="IPR012826">
    <property type="entry name" value="FliN"/>
</dbReference>
<dbReference type="InterPro" id="IPR001172">
    <property type="entry name" value="FliN_T3SS_HrcQb"/>
</dbReference>
<feature type="domain" description="Flagellar motor switch protein FliN-like C-terminal" evidence="9">
    <location>
        <begin position="36"/>
        <end position="105"/>
    </location>
</feature>
<evidence type="ECO:0000256" key="8">
    <source>
        <dbReference type="SAM" id="MobiDB-lite"/>
    </source>
</evidence>
<dbReference type="EMBL" id="MUTJ01000027">
    <property type="protein sequence ID" value="ONU89865.1"/>
    <property type="molecule type" value="Genomic_DNA"/>
</dbReference>
<comment type="subcellular location">
    <subcellularLocation>
        <location evidence="1">Cell membrane</location>
        <topology evidence="1">Peripheral membrane protein</topology>
        <orientation evidence="1">Cytoplasmic side</orientation>
    </subcellularLocation>
</comment>
<evidence type="ECO:0000256" key="7">
    <source>
        <dbReference type="ARBA" id="ARBA00023136"/>
    </source>
</evidence>
<dbReference type="OrthoDB" id="8820851at2"/>
<reference evidence="11 12" key="2">
    <citation type="submission" date="2016-08" db="EMBL/GenBank/DDBJ databases">
        <authorList>
            <person name="Seilhamer J.J."/>
        </authorList>
    </citation>
    <scope>NUCLEOTIDE SEQUENCE [LARGE SCALE GENOMIC DNA]</scope>
    <source>
        <strain evidence="11 12">VC14762</strain>
    </source>
</reference>
<dbReference type="GO" id="GO:0003774">
    <property type="term" value="F:cytoskeletal motor activity"/>
    <property type="evidence" value="ECO:0007669"/>
    <property type="project" value="InterPro"/>
</dbReference>
<reference evidence="10 13" key="4">
    <citation type="journal article" date="2017" name="Front. Microbiol.">
        <title>Genomics Reveals a Unique Clone of Burkholderia cenocepacia Harboring an Actively Excising Novel Genomic Island.</title>
        <authorList>
            <person name="Patil P.P."/>
            <person name="Mali S."/>
            <person name="Midha S."/>
            <person name="Gautam V."/>
            <person name="Dash L."/>
            <person name="Kumar S."/>
            <person name="Shastri J."/>
            <person name="Singhal L."/>
            <person name="Patil P.B."/>
        </authorList>
    </citation>
    <scope>NUCLEOTIDE SEQUENCE [LARGE SCALE GENOMIC DNA]</scope>
    <source>
        <strain evidence="10 13">BC-19</strain>
    </source>
</reference>
<dbReference type="InterPro" id="IPR001543">
    <property type="entry name" value="FliN-like_C"/>
</dbReference>
<dbReference type="InterPro" id="IPR051469">
    <property type="entry name" value="FliN/MopA/SpaO"/>
</dbReference>
<dbReference type="NCBIfam" id="TIGR02480">
    <property type="entry name" value="fliN"/>
    <property type="match status" value="1"/>
</dbReference>
<keyword evidence="7" id="KW-0472">Membrane</keyword>
<evidence type="ECO:0000313" key="10">
    <source>
        <dbReference type="EMBL" id="MCW3713317.1"/>
    </source>
</evidence>
<dbReference type="PRINTS" id="PR00956">
    <property type="entry name" value="FLGMOTORFLIN"/>
</dbReference>
<evidence type="ECO:0000256" key="3">
    <source>
        <dbReference type="ARBA" id="ARBA00021897"/>
    </source>
</evidence>
<reference evidence="10" key="5">
    <citation type="submission" date="2021-09" db="EMBL/GenBank/DDBJ databases">
        <authorList>
            <person name="Saroha T."/>
            <person name="Patil P."/>
            <person name="Gautam D.V."/>
            <person name="Patil D.P.B."/>
        </authorList>
    </citation>
    <scope>NUCLEOTIDE SEQUENCE</scope>
    <source>
        <strain evidence="10">BC-19</strain>
    </source>
</reference>
<evidence type="ECO:0000256" key="1">
    <source>
        <dbReference type="ARBA" id="ARBA00004413"/>
    </source>
</evidence>
<keyword evidence="11" id="KW-0969">Cilium</keyword>
<accession>A0A1V6L097</accession>
<dbReference type="GO" id="GO:0071973">
    <property type="term" value="P:bacterial-type flagellum-dependent cell motility"/>
    <property type="evidence" value="ECO:0007669"/>
    <property type="project" value="InterPro"/>
</dbReference>
<dbReference type="RefSeq" id="WP_060214286.1">
    <property type="nucleotide sequence ID" value="NZ_CADETK010000001.1"/>
</dbReference>
<dbReference type="AlphaFoldDB" id="A0A1V6L097"/>
<feature type="region of interest" description="Disordered" evidence="8">
    <location>
        <begin position="1"/>
        <end position="29"/>
    </location>
</feature>
<evidence type="ECO:0000256" key="4">
    <source>
        <dbReference type="ARBA" id="ARBA00022475"/>
    </source>
</evidence>
<dbReference type="SUPFAM" id="SSF101801">
    <property type="entry name" value="Surface presentation of antigens (SPOA)"/>
    <property type="match status" value="1"/>
</dbReference>
<sequence length="110" mass="11581">MTTHTFPKQAVAARVDLPEQHADASAEASPRPMLELLDGVKVTVDVLLGRATMNVKDMMTLQSGGVLELDRSLGDPVEIALNGKAIATGEIVAVDGRFGVRIVSVGTADR</sequence>
<reference evidence="10" key="1">
    <citation type="submission" date="2015-02" db="EMBL/GenBank/DDBJ databases">
        <authorList>
            <person name="Patil P.P."/>
            <person name="Midha S."/>
            <person name="Mali S."/>
            <person name="Gautam V."/>
            <person name="Dash L."/>
            <person name="Kumar S."/>
            <person name="Shastri J."/>
            <person name="Singhal L."/>
            <person name="Patil P.B."/>
        </authorList>
    </citation>
    <scope>NUCLEOTIDE SEQUENCE</scope>
    <source>
        <strain evidence="10">BC-19</strain>
    </source>
</reference>
<keyword evidence="6" id="KW-0283">Flagellar rotation</keyword>
<keyword evidence="5" id="KW-0145">Chemotaxis</keyword>
<keyword evidence="11" id="KW-0966">Cell projection</keyword>
<evidence type="ECO:0000313" key="11">
    <source>
        <dbReference type="EMBL" id="ONU89865.1"/>
    </source>
</evidence>
<gene>
    <name evidence="10" type="primary">fliN</name>
    <name evidence="11" type="ORF">A8E72_08250</name>
    <name evidence="10" type="ORF">UE95_018705</name>
</gene>
<evidence type="ECO:0000256" key="5">
    <source>
        <dbReference type="ARBA" id="ARBA00022500"/>
    </source>
</evidence>
<organism evidence="11 12">
    <name type="scientific">Burkholderia cenocepacia</name>
    <dbReference type="NCBI Taxonomy" id="95486"/>
    <lineage>
        <taxon>Bacteria</taxon>
        <taxon>Pseudomonadati</taxon>
        <taxon>Pseudomonadota</taxon>
        <taxon>Betaproteobacteria</taxon>
        <taxon>Burkholderiales</taxon>
        <taxon>Burkholderiaceae</taxon>
        <taxon>Burkholderia</taxon>
        <taxon>Burkholderia cepacia complex</taxon>
    </lineage>
</organism>
<dbReference type="Proteomes" id="UP000188543">
    <property type="component" value="Unassembled WGS sequence"/>
</dbReference>
<dbReference type="EMBL" id="JYMX02000014">
    <property type="protein sequence ID" value="MCW3713317.1"/>
    <property type="molecule type" value="Genomic_DNA"/>
</dbReference>
<dbReference type="GO" id="GO:0009425">
    <property type="term" value="C:bacterial-type flagellum basal body"/>
    <property type="evidence" value="ECO:0007669"/>
    <property type="project" value="InterPro"/>
</dbReference>
<dbReference type="Gene3D" id="2.30.330.10">
    <property type="entry name" value="SpoA-like"/>
    <property type="match status" value="1"/>
</dbReference>
<dbReference type="Pfam" id="PF01052">
    <property type="entry name" value="FliMN_C"/>
    <property type="match status" value="1"/>
</dbReference>
<reference evidence="10 13" key="3">
    <citation type="journal article" date="2017" name="Front. Microbiol.">
        <title>Genomics reveals a unique clone of Burkholderia cenocepacia harbouring an actively excising novel genomic island.</title>
        <authorList>
            <person name="Patil P."/>
            <person name="Mali S."/>
            <person name="Midha S."/>
            <person name="Gautam V."/>
            <person name="Dash L."/>
            <person name="Kumar S."/>
            <person name="Shastri J."/>
            <person name="Singhal L."/>
            <person name="Patil P.B."/>
        </authorList>
    </citation>
    <scope>NUCLEOTIDE SEQUENCE [LARGE SCALE GENOMIC DNA]</scope>
    <source>
        <strain evidence="10 13">BC-19</strain>
    </source>
</reference>
<comment type="similarity">
    <text evidence="2">Belongs to the FliN/MopA/SpaO family.</text>
</comment>
<name>A0A1V6L097_9BURK</name>
<dbReference type="PANTHER" id="PTHR43484">
    <property type="match status" value="1"/>
</dbReference>
<dbReference type="GO" id="GO:0006935">
    <property type="term" value="P:chemotaxis"/>
    <property type="evidence" value="ECO:0007669"/>
    <property type="project" value="UniProtKB-KW"/>
</dbReference>
<evidence type="ECO:0000313" key="13">
    <source>
        <dbReference type="Proteomes" id="UP000191686"/>
    </source>
</evidence>
<protein>
    <recommendedName>
        <fullName evidence="3">Flagellar motor switch protein FliN</fullName>
    </recommendedName>
</protein>
<proteinExistence type="inferred from homology"/>
<dbReference type="InterPro" id="IPR036429">
    <property type="entry name" value="SpoA-like_sf"/>
</dbReference>
<dbReference type="PANTHER" id="PTHR43484:SF1">
    <property type="entry name" value="FLAGELLAR MOTOR SWITCH PROTEIN FLIN"/>
    <property type="match status" value="1"/>
</dbReference>
<keyword evidence="11" id="KW-0282">Flagellum</keyword>
<evidence type="ECO:0000256" key="6">
    <source>
        <dbReference type="ARBA" id="ARBA00022779"/>
    </source>
</evidence>
<evidence type="ECO:0000256" key="2">
    <source>
        <dbReference type="ARBA" id="ARBA00009226"/>
    </source>
</evidence>
<comment type="caution">
    <text evidence="11">The sequence shown here is derived from an EMBL/GenBank/DDBJ whole genome shotgun (WGS) entry which is preliminary data.</text>
</comment>
<dbReference type="GO" id="GO:0005886">
    <property type="term" value="C:plasma membrane"/>
    <property type="evidence" value="ECO:0007669"/>
    <property type="project" value="UniProtKB-SubCell"/>
</dbReference>
<evidence type="ECO:0000313" key="12">
    <source>
        <dbReference type="Proteomes" id="UP000188543"/>
    </source>
</evidence>
<keyword evidence="4" id="KW-1003">Cell membrane</keyword>
<evidence type="ECO:0000259" key="9">
    <source>
        <dbReference type="Pfam" id="PF01052"/>
    </source>
</evidence>